<evidence type="ECO:0000256" key="6">
    <source>
        <dbReference type="RuleBase" id="RU000682"/>
    </source>
</evidence>
<dbReference type="InterPro" id="IPR017970">
    <property type="entry name" value="Homeobox_CS"/>
</dbReference>
<protein>
    <submittedName>
        <fullName evidence="10">Homeobox domain-containing protein</fullName>
    </submittedName>
</protein>
<dbReference type="CDD" id="cd00086">
    <property type="entry name" value="homeodomain"/>
    <property type="match status" value="1"/>
</dbReference>
<dbReference type="InterPro" id="IPR009057">
    <property type="entry name" value="Homeodomain-like_sf"/>
</dbReference>
<accession>A0A1I7XKG0</accession>
<dbReference type="InterPro" id="IPR001356">
    <property type="entry name" value="HD"/>
</dbReference>
<dbReference type="GO" id="GO:0007420">
    <property type="term" value="P:brain development"/>
    <property type="evidence" value="ECO:0007669"/>
    <property type="project" value="TreeGrafter"/>
</dbReference>
<evidence type="ECO:0000256" key="7">
    <source>
        <dbReference type="SAM" id="MobiDB-lite"/>
    </source>
</evidence>
<organism evidence="9 10">
    <name type="scientific">Heterorhabditis bacteriophora</name>
    <name type="common">Entomopathogenic nematode worm</name>
    <dbReference type="NCBI Taxonomy" id="37862"/>
    <lineage>
        <taxon>Eukaryota</taxon>
        <taxon>Metazoa</taxon>
        <taxon>Ecdysozoa</taxon>
        <taxon>Nematoda</taxon>
        <taxon>Chromadorea</taxon>
        <taxon>Rhabditida</taxon>
        <taxon>Rhabditina</taxon>
        <taxon>Rhabditomorpha</taxon>
        <taxon>Strongyloidea</taxon>
        <taxon>Heterorhabditidae</taxon>
        <taxon>Heterorhabditis</taxon>
    </lineage>
</organism>
<proteinExistence type="predicted"/>
<dbReference type="SMART" id="SM00389">
    <property type="entry name" value="HOX"/>
    <property type="match status" value="1"/>
</dbReference>
<dbReference type="GO" id="GO:0005634">
    <property type="term" value="C:nucleus"/>
    <property type="evidence" value="ECO:0007669"/>
    <property type="project" value="UniProtKB-SubCell"/>
</dbReference>
<evidence type="ECO:0000256" key="1">
    <source>
        <dbReference type="ARBA" id="ARBA00004123"/>
    </source>
</evidence>
<evidence type="ECO:0000259" key="8">
    <source>
        <dbReference type="PROSITE" id="PS50071"/>
    </source>
</evidence>
<evidence type="ECO:0000256" key="5">
    <source>
        <dbReference type="PROSITE-ProRule" id="PRU00108"/>
    </source>
</evidence>
<keyword evidence="2 5" id="KW-0238">DNA-binding</keyword>
<keyword evidence="3 5" id="KW-0371">Homeobox</keyword>
<dbReference type="GO" id="GO:0030182">
    <property type="term" value="P:neuron differentiation"/>
    <property type="evidence" value="ECO:0007669"/>
    <property type="project" value="TreeGrafter"/>
</dbReference>
<keyword evidence="4 5" id="KW-0539">Nucleus</keyword>
<evidence type="ECO:0000313" key="10">
    <source>
        <dbReference type="WBParaSite" id="Hba_18012"/>
    </source>
</evidence>
<evidence type="ECO:0000256" key="4">
    <source>
        <dbReference type="ARBA" id="ARBA00023242"/>
    </source>
</evidence>
<feature type="region of interest" description="Disordered" evidence="7">
    <location>
        <begin position="101"/>
        <end position="131"/>
    </location>
</feature>
<name>A0A1I7XKG0_HETBA</name>
<dbReference type="PROSITE" id="PS00027">
    <property type="entry name" value="HOMEOBOX_1"/>
    <property type="match status" value="1"/>
</dbReference>
<dbReference type="Pfam" id="PF00046">
    <property type="entry name" value="Homeodomain"/>
    <property type="match status" value="1"/>
</dbReference>
<evidence type="ECO:0000256" key="2">
    <source>
        <dbReference type="ARBA" id="ARBA00023125"/>
    </source>
</evidence>
<feature type="domain" description="Homeobox" evidence="8">
    <location>
        <begin position="45"/>
        <end position="105"/>
    </location>
</feature>
<dbReference type="PRINTS" id="PR00031">
    <property type="entry name" value="HTHREPRESSR"/>
</dbReference>
<dbReference type="SUPFAM" id="SSF46689">
    <property type="entry name" value="Homeodomain-like"/>
    <property type="match status" value="1"/>
</dbReference>
<comment type="subcellular location">
    <subcellularLocation>
        <location evidence="1 5 6">Nucleus</location>
    </subcellularLocation>
</comment>
<evidence type="ECO:0000256" key="3">
    <source>
        <dbReference type="ARBA" id="ARBA00023155"/>
    </source>
</evidence>
<dbReference type="PROSITE" id="PS50071">
    <property type="entry name" value="HOMEOBOX_2"/>
    <property type="match status" value="1"/>
</dbReference>
<keyword evidence="9" id="KW-1185">Reference proteome</keyword>
<dbReference type="Gene3D" id="1.10.10.60">
    <property type="entry name" value="Homeodomain-like"/>
    <property type="match status" value="1"/>
</dbReference>
<dbReference type="Proteomes" id="UP000095283">
    <property type="component" value="Unplaced"/>
</dbReference>
<dbReference type="InterPro" id="IPR050877">
    <property type="entry name" value="EMX-VAX-Noto_Homeobox_TFs"/>
</dbReference>
<dbReference type="GO" id="GO:0000981">
    <property type="term" value="F:DNA-binding transcription factor activity, RNA polymerase II-specific"/>
    <property type="evidence" value="ECO:0007669"/>
    <property type="project" value="InterPro"/>
</dbReference>
<feature type="compositionally biased region" description="Low complexity" evidence="7">
    <location>
        <begin position="114"/>
        <end position="131"/>
    </location>
</feature>
<dbReference type="PANTHER" id="PTHR24339:SF69">
    <property type="entry name" value="HOMEOBOX PROTEIN CEH-5"/>
    <property type="match status" value="1"/>
</dbReference>
<dbReference type="FunFam" id="1.10.10.60:FF:000553">
    <property type="entry name" value="Homeobox protein ceh-5"/>
    <property type="match status" value="1"/>
</dbReference>
<sequence length="168" mass="19172">MNAYKNICFRSSVMTVECGYVKVLKIKGADGEERTLQFPMKLDLERPKRPRTTFSSEQLKILEEAFTKNGYLTGEGRTTLAEKLGLSDTQVKVWFQNRRTKNRRKAIESDTVRSSQPSSQQQPSTDSTSSSTLSALQFSTIMYPTHPFLSYPTFYPTFSSILNPRISY</sequence>
<evidence type="ECO:0000313" key="9">
    <source>
        <dbReference type="Proteomes" id="UP000095283"/>
    </source>
</evidence>
<dbReference type="GO" id="GO:0000978">
    <property type="term" value="F:RNA polymerase II cis-regulatory region sequence-specific DNA binding"/>
    <property type="evidence" value="ECO:0007669"/>
    <property type="project" value="TreeGrafter"/>
</dbReference>
<dbReference type="PANTHER" id="PTHR24339">
    <property type="entry name" value="HOMEOBOX PROTEIN EMX-RELATED"/>
    <property type="match status" value="1"/>
</dbReference>
<dbReference type="AlphaFoldDB" id="A0A1I7XKG0"/>
<dbReference type="WBParaSite" id="Hba_18012">
    <property type="protein sequence ID" value="Hba_18012"/>
    <property type="gene ID" value="Hba_18012"/>
</dbReference>
<reference evidence="10" key="1">
    <citation type="submission" date="2016-11" db="UniProtKB">
        <authorList>
            <consortium name="WormBaseParasite"/>
        </authorList>
    </citation>
    <scope>IDENTIFICATION</scope>
</reference>
<dbReference type="InterPro" id="IPR000047">
    <property type="entry name" value="HTH_motif"/>
</dbReference>
<feature type="DNA-binding region" description="Homeobox" evidence="5">
    <location>
        <begin position="47"/>
        <end position="106"/>
    </location>
</feature>